<protein>
    <submittedName>
        <fullName evidence="2">Uncharacterized protein</fullName>
    </submittedName>
</protein>
<reference evidence="4 5" key="2">
    <citation type="submission" date="2024-05" db="EMBL/GenBank/DDBJ databases">
        <authorList>
            <person name="Chen Y."/>
            <person name="Shah S."/>
            <person name="Dougan E. K."/>
            <person name="Thang M."/>
            <person name="Chan C."/>
        </authorList>
    </citation>
    <scope>NUCLEOTIDE SEQUENCE [LARGE SCALE GENOMIC DNA]</scope>
</reference>
<gene>
    <name evidence="3" type="ORF">C1SCF055_LOCUS16088</name>
    <name evidence="2" type="ORF">C1SCF055_LOCUS2565</name>
</gene>
<dbReference type="EMBL" id="CAMXCT020001322">
    <property type="protein sequence ID" value="CAL1142355.1"/>
    <property type="molecule type" value="Genomic_DNA"/>
</dbReference>
<proteinExistence type="predicted"/>
<sequence>MQTVSSVNEPIVSNQNAVDRPPLKRVKVNTLKPGECKHTSDDGEFSSFYLPQGKTAFKFLQRFTVGRNGEEVVELQHPILRKCFVIPCIAGFTCTTLLQNESDKVDWGQVYYALVLRVRSDIVLTKQRVQNALVLQKVRVTASKFVPNLDYFSPSRGFLTEPQLSMVSGPLTEFFLQKIQAQVQEKGKNMTPTIRFGCALLCKAFTIHADNTELFEEVLVHFRDKDVPFALTGGVVAEQAASFFYDAVHGQGDKRCLALAILLDILDTTLETGQFVNHVVLVIFEIVVEATKWSRQQQLANRPVEDIRAYEVCSGGSSNWSLRLISNGRYVSFEAFRSKVDAILWTYVSREIYKHPHLDLHQIMGIKDDGVQQDWDAKLGTIKKFGDEIVKFVESKAPKDPNQQMLEQMEKLKEENALLKHQMSQSTSGNPPPAPSAPARPNANAMGPMDAFVRPGNVDASKAPLDQYRRKPPQPALLSSNSPKDGTPAKIRDWIQGNLTNSDQENLQALTQTIQEELTAAGPDEQPAIDKILVDWGLSTVKVNKMKHEQQIKLLAAVQFLKH</sequence>
<dbReference type="AlphaFoldDB" id="A0A9P1BKK0"/>
<evidence type="ECO:0000313" key="4">
    <source>
        <dbReference type="EMBL" id="CAL4761450.1"/>
    </source>
</evidence>
<feature type="region of interest" description="Disordered" evidence="1">
    <location>
        <begin position="420"/>
        <end position="490"/>
    </location>
</feature>
<comment type="caution">
    <text evidence="2">The sequence shown here is derived from an EMBL/GenBank/DDBJ whole genome shotgun (WGS) entry which is preliminary data.</text>
</comment>
<name>A0A9P1BKK0_9DINO</name>
<dbReference type="EMBL" id="CAMXCT020000117">
    <property type="protein sequence ID" value="CAL1127513.1"/>
    <property type="molecule type" value="Genomic_DNA"/>
</dbReference>
<dbReference type="EMBL" id="CAMXCT010001322">
    <property type="protein sequence ID" value="CAI3988980.1"/>
    <property type="molecule type" value="Genomic_DNA"/>
</dbReference>
<dbReference type="Proteomes" id="UP001152797">
    <property type="component" value="Unassembled WGS sequence"/>
</dbReference>
<dbReference type="EMBL" id="CAMXCT030000117">
    <property type="protein sequence ID" value="CAL4761450.1"/>
    <property type="molecule type" value="Genomic_DNA"/>
</dbReference>
<evidence type="ECO:0000313" key="5">
    <source>
        <dbReference type="Proteomes" id="UP001152797"/>
    </source>
</evidence>
<organism evidence="2">
    <name type="scientific">Cladocopium goreaui</name>
    <dbReference type="NCBI Taxonomy" id="2562237"/>
    <lineage>
        <taxon>Eukaryota</taxon>
        <taxon>Sar</taxon>
        <taxon>Alveolata</taxon>
        <taxon>Dinophyceae</taxon>
        <taxon>Suessiales</taxon>
        <taxon>Symbiodiniaceae</taxon>
        <taxon>Cladocopium</taxon>
    </lineage>
</organism>
<reference evidence="2" key="1">
    <citation type="submission" date="2022-10" db="EMBL/GenBank/DDBJ databases">
        <authorList>
            <person name="Chen Y."/>
            <person name="Dougan E. K."/>
            <person name="Chan C."/>
            <person name="Rhodes N."/>
            <person name="Thang M."/>
        </authorList>
    </citation>
    <scope>NUCLEOTIDE SEQUENCE</scope>
</reference>
<accession>A0A9P1BKK0</accession>
<evidence type="ECO:0000313" key="3">
    <source>
        <dbReference type="EMBL" id="CAI3988980.1"/>
    </source>
</evidence>
<evidence type="ECO:0000313" key="2">
    <source>
        <dbReference type="EMBL" id="CAI3974138.1"/>
    </source>
</evidence>
<keyword evidence="5" id="KW-1185">Reference proteome</keyword>
<dbReference type="EMBL" id="CAMXCT010000117">
    <property type="protein sequence ID" value="CAI3974138.1"/>
    <property type="molecule type" value="Genomic_DNA"/>
</dbReference>
<dbReference type="EMBL" id="CAMXCT030001322">
    <property type="protein sequence ID" value="CAL4776292.1"/>
    <property type="molecule type" value="Genomic_DNA"/>
</dbReference>
<evidence type="ECO:0000256" key="1">
    <source>
        <dbReference type="SAM" id="MobiDB-lite"/>
    </source>
</evidence>